<evidence type="ECO:0000259" key="10">
    <source>
        <dbReference type="PROSITE" id="PS50089"/>
    </source>
</evidence>
<dbReference type="InterPro" id="IPR000315">
    <property type="entry name" value="Znf_B-box"/>
</dbReference>
<evidence type="ECO:0000256" key="1">
    <source>
        <dbReference type="ARBA" id="ARBA00008278"/>
    </source>
</evidence>
<feature type="region of interest" description="Disordered" evidence="9">
    <location>
        <begin position="225"/>
        <end position="370"/>
    </location>
</feature>
<dbReference type="Gene3D" id="6.10.140.1100">
    <property type="match status" value="1"/>
</dbReference>
<dbReference type="CDD" id="cd16631">
    <property type="entry name" value="mRING-HC-C4C4_RBR_HOIP"/>
    <property type="match status" value="1"/>
</dbReference>
<dbReference type="Gene3D" id="1.20.58.2190">
    <property type="match status" value="1"/>
</dbReference>
<dbReference type="PROSITE" id="PS51873">
    <property type="entry name" value="TRIAD"/>
    <property type="match status" value="1"/>
</dbReference>
<dbReference type="InterPro" id="IPR001841">
    <property type="entry name" value="Znf_RING"/>
</dbReference>
<dbReference type="PANTHER" id="PTHR16004">
    <property type="entry name" value="RING FINGER PROTEIN 31-RELATED"/>
    <property type="match status" value="1"/>
</dbReference>
<dbReference type="Pfam" id="PF22191">
    <property type="entry name" value="IBR_1"/>
    <property type="match status" value="1"/>
</dbReference>
<dbReference type="InterPro" id="IPR018997">
    <property type="entry name" value="PUB_domain"/>
</dbReference>
<gene>
    <name evidence="14" type="primary">LOC100375820</name>
</gene>
<dbReference type="SUPFAM" id="SSF143503">
    <property type="entry name" value="PUG domain-like"/>
    <property type="match status" value="1"/>
</dbReference>
<keyword evidence="6" id="KW-0833">Ubl conjugation pathway</keyword>
<dbReference type="InterPro" id="IPR026254">
    <property type="entry name" value="RNF31-like"/>
</dbReference>
<evidence type="ECO:0000259" key="12">
    <source>
        <dbReference type="PROSITE" id="PS51873"/>
    </source>
</evidence>
<dbReference type="Pfam" id="PF09409">
    <property type="entry name" value="PUB"/>
    <property type="match status" value="1"/>
</dbReference>
<dbReference type="InterPro" id="IPR032065">
    <property type="entry name" value="RNF31-UBA"/>
</dbReference>
<dbReference type="InterPro" id="IPR036339">
    <property type="entry name" value="PUB-like_dom_sf"/>
</dbReference>
<dbReference type="PROSITE" id="PS50119">
    <property type="entry name" value="ZF_BBOX"/>
    <property type="match status" value="1"/>
</dbReference>
<dbReference type="InterPro" id="IPR013083">
    <property type="entry name" value="Znf_RING/FYVE/PHD"/>
</dbReference>
<dbReference type="Proteomes" id="UP000694865">
    <property type="component" value="Unplaced"/>
</dbReference>
<dbReference type="Gene3D" id="1.10.8.10">
    <property type="entry name" value="DNA helicase RuvA subunit, C-terminal domain"/>
    <property type="match status" value="1"/>
</dbReference>
<feature type="compositionally biased region" description="Basic and acidic residues" evidence="9">
    <location>
        <begin position="954"/>
        <end position="964"/>
    </location>
</feature>
<dbReference type="Gene3D" id="3.30.40.10">
    <property type="entry name" value="Zinc/RING finger domain, C3HC4 (zinc finger)"/>
    <property type="match status" value="1"/>
</dbReference>
<feature type="region of interest" description="Disordered" evidence="9">
    <location>
        <begin position="410"/>
        <end position="507"/>
    </location>
</feature>
<feature type="domain" description="RING-type" evidence="12">
    <location>
        <begin position="1257"/>
        <end position="1495"/>
    </location>
</feature>
<organism evidence="13 14">
    <name type="scientific">Saccoglossus kowalevskii</name>
    <name type="common">Acorn worm</name>
    <dbReference type="NCBI Taxonomy" id="10224"/>
    <lineage>
        <taxon>Eukaryota</taxon>
        <taxon>Metazoa</taxon>
        <taxon>Hemichordata</taxon>
        <taxon>Enteropneusta</taxon>
        <taxon>Harrimaniidae</taxon>
        <taxon>Saccoglossus</taxon>
    </lineage>
</organism>
<evidence type="ECO:0000256" key="7">
    <source>
        <dbReference type="ARBA" id="ARBA00022833"/>
    </source>
</evidence>
<dbReference type="InterPro" id="IPR001876">
    <property type="entry name" value="Znf_RanBP2"/>
</dbReference>
<feature type="compositionally biased region" description="Polar residues" evidence="9">
    <location>
        <begin position="296"/>
        <end position="329"/>
    </location>
</feature>
<feature type="domain" description="RING-type" evidence="10">
    <location>
        <begin position="1261"/>
        <end position="1310"/>
    </location>
</feature>
<protein>
    <submittedName>
        <fullName evidence="14">Uncharacterized protein LOC100375820</fullName>
    </submittedName>
</protein>
<dbReference type="CDD" id="cd10464">
    <property type="entry name" value="PUB_RNF31"/>
    <property type="match status" value="1"/>
</dbReference>
<dbReference type="InterPro" id="IPR047540">
    <property type="entry name" value="BRcat_RBR_RNF31-like"/>
</dbReference>
<name>A0ABM0MBM2_SACKO</name>
<evidence type="ECO:0000256" key="3">
    <source>
        <dbReference type="ARBA" id="ARBA00022723"/>
    </source>
</evidence>
<dbReference type="InterPro" id="IPR044066">
    <property type="entry name" value="TRIAD_supradom"/>
</dbReference>
<feature type="compositionally biased region" description="Polar residues" evidence="9">
    <location>
        <begin position="228"/>
        <end position="257"/>
    </location>
</feature>
<evidence type="ECO:0000256" key="2">
    <source>
        <dbReference type="ARBA" id="ARBA00022679"/>
    </source>
</evidence>
<keyword evidence="13" id="KW-1185">Reference proteome</keyword>
<evidence type="ECO:0000256" key="6">
    <source>
        <dbReference type="ARBA" id="ARBA00022786"/>
    </source>
</evidence>
<comment type="similarity">
    <text evidence="1">Belongs to the RBR family.</text>
</comment>
<dbReference type="SMART" id="SM00647">
    <property type="entry name" value="IBR"/>
    <property type="match status" value="1"/>
</dbReference>
<feature type="compositionally biased region" description="Basic residues" evidence="9">
    <location>
        <begin position="410"/>
        <end position="420"/>
    </location>
</feature>
<feature type="compositionally biased region" description="Polar residues" evidence="9">
    <location>
        <begin position="494"/>
        <end position="507"/>
    </location>
</feature>
<dbReference type="SUPFAM" id="SSF57850">
    <property type="entry name" value="RING/U-box"/>
    <property type="match status" value="3"/>
</dbReference>
<dbReference type="SMART" id="SM00547">
    <property type="entry name" value="ZnF_RBZ"/>
    <property type="match status" value="2"/>
</dbReference>
<dbReference type="CDD" id="cd19815">
    <property type="entry name" value="Bbox1_HOIP"/>
    <property type="match status" value="1"/>
</dbReference>
<keyword evidence="5 8" id="KW-0863">Zinc-finger</keyword>
<dbReference type="InterPro" id="IPR041031">
    <property type="entry name" value="RNF31_C"/>
</dbReference>
<keyword evidence="3" id="KW-0479">Metal-binding</keyword>
<dbReference type="InterPro" id="IPR047541">
    <property type="entry name" value="RNF31_RBR_mRING-HC-like"/>
</dbReference>
<evidence type="ECO:0000259" key="11">
    <source>
        <dbReference type="PROSITE" id="PS50119"/>
    </source>
</evidence>
<feature type="region of interest" description="Disordered" evidence="9">
    <location>
        <begin position="954"/>
        <end position="974"/>
    </location>
</feature>
<dbReference type="InterPro" id="IPR047543">
    <property type="entry name" value="Bbox1_RNF31-like"/>
</dbReference>
<proteinExistence type="inferred from homology"/>
<evidence type="ECO:0000256" key="5">
    <source>
        <dbReference type="ARBA" id="ARBA00022771"/>
    </source>
</evidence>
<feature type="compositionally biased region" description="Polar residues" evidence="9">
    <location>
        <begin position="965"/>
        <end position="974"/>
    </location>
</feature>
<sequence>METEVHIIQPNDPTVPIVSDRSDGNEYIDTNMMAAAITAPQSTMYLTVEQTISATRRKLEEHIQIAAQNNQTNNDETAQLAKDVVNIPCPLGMKYARLDFPVLLRMNYNKLGQDSIAKLVSALGILEKYGINLLKVNKPNVWRSVRFSNVIFRTKVDIVEGARNVLQLLGYTEDVDDGLTYPDEVENPNIAEVVKVTADLIIAKHEIEAIQKNCHPQPDAVKQYKMPSYQSTPGSVRSMQQRLSTQLEKVHQQQSGMPSRVVGGVALPGMTYPPKTVSALGRRPPPPPPQKDVPSGSVTQPTISKPPTSQLPSSLLTDTPTGAESSILDNTLEIKRPPTMEPAIGPAVPTTQQKRRAPPRPISTLENFPPDTVENEATLCDLCGQCPATKLCDECGDKRCDECDNRWHQHAARNSHHRRSFQAVDKKAETSTVVSPPPQTLHRSRSDVSLPKKPVPTPRKRAKPRPESVSSVYEMQSKSEEQTSPNIHLHTLPKSRSTTSVSSFQQPLPAVGSQSNAYLPELEQEALMPQPKDRREEERKFLLMLELINIDIDQSRKIVHELRDQQDAMKRHNLEAWQTPHYQQIELEIQKEMKNEKDLMVQKSALTKEFRQGLSVMAQSLYGPFPSSVVHQPPGSYHLPPELIPPSDTLLQSHLPAQMVQPLRTNALGIGSSNQYASLQRLPGQVHRRQDSAHESHLATMPRRSVCPSCKYLNISGVEACSQCSLNLLPSTKKPSVLSSSYQNKLHDIQQIEMMQTKECNRCGTSNKAANKICAACQLPLLSKAPESKIGGMDFDLLESPPQPPARRQKHKQNQQIEEVKHLIPAAVTAGPESSSTESASKKHMWSCEHCTYLNTNPDTRICEVCSRTTHSIPMVGKQNARISKSDGNDSDDILPKSAFIAHSSVENIVDKTKSEEIKSSKQPISRFVSMQEDQEQVVREKLQAKKEWQEQLRQEEEEAKKQETLTGSRKTANTKLDTDLTSSIIEDSDPFGKIDIDRWEKKQPDLLKLETQQIQDWKRQDRQQQEIKERKLLEEQRNDGLKFINLLRKVDENTYNVNELEIALHLCDTKEPFKWLQDDWPALIEEIINMSSIQAQYDEQYIWGRITTEEAKEAALRHLGDVKRSAEESLIKRKNEIEEFLDLGIYGRENLSEALKRNQGDIKKSIADLEKQTLEPFLNRVWDEGSEVSVTKTEAIDQNVNYERRIRLILAEYKMVSWGRAETAIKLLALNKENADDAIVAARECGDMQKAIRFLEQYSCEVCITPMPMNRLYTLSHCQCKICKECMIGYFSVQIREKNIRQCSCPICSEPNMEDQENADTYFQFLDVVVHDYLGPEIHELFQKKLTDMYLMKNPNFRWCSVCDFGFLYENPNRLKMTCPECKKYTCFKCKKPWLDQHEGLTCEQFQAWKEDNDPDHQAAGLAAHLKECGIDCPNCNFRYALAKGGCMHFKCTQCRHEFCSGCSQPFKKNCTKLRSCEKKGLHAHHPRNCLFYLRDESIEDLQKLLKDHKINFNVEKPQVAQQGDVGEPQGAAAVAIVADSKCTVMEQKETNDGLIDAACGKDVPNGYAGLCKIHYCEYLVEKITSNHIDPAIMFKEDALKVILMRNEVPVPDRNKKENDQHYRQRLLLLVQQKIPLENR</sequence>
<evidence type="ECO:0000256" key="9">
    <source>
        <dbReference type="SAM" id="MobiDB-lite"/>
    </source>
</evidence>
<dbReference type="GeneID" id="100375820"/>
<dbReference type="Gene3D" id="1.20.120.1750">
    <property type="match status" value="1"/>
</dbReference>
<evidence type="ECO:0000313" key="14">
    <source>
        <dbReference type="RefSeq" id="XP_006817413.1"/>
    </source>
</evidence>
<dbReference type="Pfam" id="PF16678">
    <property type="entry name" value="UBA_HOIP"/>
    <property type="match status" value="1"/>
</dbReference>
<evidence type="ECO:0000256" key="8">
    <source>
        <dbReference type="PROSITE-ProRule" id="PRU00024"/>
    </source>
</evidence>
<dbReference type="InterPro" id="IPR047542">
    <property type="entry name" value="Rcat_RBR_RNF31-like"/>
</dbReference>
<dbReference type="InterPro" id="IPR002867">
    <property type="entry name" value="IBR_dom"/>
</dbReference>
<feature type="domain" description="B box-type" evidence="11">
    <location>
        <begin position="375"/>
        <end position="421"/>
    </location>
</feature>
<dbReference type="RefSeq" id="XP_006817413.1">
    <property type="nucleotide sequence ID" value="XM_006817350.1"/>
</dbReference>
<keyword evidence="7" id="KW-0862">Zinc</keyword>
<dbReference type="CDD" id="cd20351">
    <property type="entry name" value="Rcat_RBR_HOIP"/>
    <property type="match status" value="1"/>
</dbReference>
<dbReference type="CDD" id="cd20337">
    <property type="entry name" value="BRcat_RBR_HOIP"/>
    <property type="match status" value="1"/>
</dbReference>
<evidence type="ECO:0000313" key="13">
    <source>
        <dbReference type="Proteomes" id="UP000694865"/>
    </source>
</evidence>
<dbReference type="Pfam" id="PF01485">
    <property type="entry name" value="IBR"/>
    <property type="match status" value="1"/>
</dbReference>
<keyword evidence="4" id="KW-0677">Repeat</keyword>
<feature type="compositionally biased region" description="Polar residues" evidence="9">
    <location>
        <begin position="468"/>
        <end position="486"/>
    </location>
</feature>
<dbReference type="PROSITE" id="PS50089">
    <property type="entry name" value="ZF_RING_2"/>
    <property type="match status" value="1"/>
</dbReference>
<reference evidence="14" key="1">
    <citation type="submission" date="2025-08" db="UniProtKB">
        <authorList>
            <consortium name="RefSeq"/>
        </authorList>
    </citation>
    <scope>IDENTIFICATION</scope>
    <source>
        <tissue evidence="14">Testes</tissue>
    </source>
</reference>
<keyword evidence="2" id="KW-0808">Transferase</keyword>
<dbReference type="PANTHER" id="PTHR16004:SF2">
    <property type="entry name" value="E3 UBIQUITIN-PROTEIN LIGASE LUBEL"/>
    <property type="match status" value="1"/>
</dbReference>
<evidence type="ECO:0000256" key="4">
    <source>
        <dbReference type="ARBA" id="ARBA00022737"/>
    </source>
</evidence>
<dbReference type="Pfam" id="PF18091">
    <property type="entry name" value="E3_UbLigase_RBR"/>
    <property type="match status" value="1"/>
</dbReference>
<accession>A0ABM0MBM2</accession>